<sequence>MRGERFPSLCSDTEASGGQMFGVRHRDKAPSRCPRSRALWVPHPVRWHCARPPARFHHVCRGCRGYDIPDDTEHFL</sequence>
<organism evidence="2 3">
    <name type="scientific">Cirrhinus molitorella</name>
    <name type="common">mud carp</name>
    <dbReference type="NCBI Taxonomy" id="172907"/>
    <lineage>
        <taxon>Eukaryota</taxon>
        <taxon>Metazoa</taxon>
        <taxon>Chordata</taxon>
        <taxon>Craniata</taxon>
        <taxon>Vertebrata</taxon>
        <taxon>Euteleostomi</taxon>
        <taxon>Actinopterygii</taxon>
        <taxon>Neopterygii</taxon>
        <taxon>Teleostei</taxon>
        <taxon>Ostariophysi</taxon>
        <taxon>Cypriniformes</taxon>
        <taxon>Cyprinidae</taxon>
        <taxon>Labeoninae</taxon>
        <taxon>Labeonini</taxon>
        <taxon>Cirrhinus</taxon>
    </lineage>
</organism>
<proteinExistence type="predicted"/>
<evidence type="ECO:0000256" key="1">
    <source>
        <dbReference type="SAM" id="MobiDB-lite"/>
    </source>
</evidence>
<feature type="region of interest" description="Disordered" evidence="1">
    <location>
        <begin position="1"/>
        <end position="30"/>
    </location>
</feature>
<keyword evidence="3" id="KW-1185">Reference proteome</keyword>
<dbReference type="Proteomes" id="UP001558613">
    <property type="component" value="Unassembled WGS sequence"/>
</dbReference>
<reference evidence="2 3" key="1">
    <citation type="submission" date="2023-09" db="EMBL/GenBank/DDBJ databases">
        <authorList>
            <person name="Wang M."/>
        </authorList>
    </citation>
    <scope>NUCLEOTIDE SEQUENCE [LARGE SCALE GENOMIC DNA]</scope>
    <source>
        <strain evidence="2">GT-2023</strain>
        <tissue evidence="2">Liver</tissue>
    </source>
</reference>
<gene>
    <name evidence="2" type="ORF">QQF64_029330</name>
</gene>
<evidence type="ECO:0000313" key="2">
    <source>
        <dbReference type="EMBL" id="KAL1273468.1"/>
    </source>
</evidence>
<evidence type="ECO:0000313" key="3">
    <source>
        <dbReference type="Proteomes" id="UP001558613"/>
    </source>
</evidence>
<dbReference type="EMBL" id="JAYMGO010000006">
    <property type="protein sequence ID" value="KAL1273468.1"/>
    <property type="molecule type" value="Genomic_DNA"/>
</dbReference>
<accession>A0ABR3N935</accession>
<name>A0ABR3N935_9TELE</name>
<comment type="caution">
    <text evidence="2">The sequence shown here is derived from an EMBL/GenBank/DDBJ whole genome shotgun (WGS) entry which is preliminary data.</text>
</comment>
<protein>
    <submittedName>
        <fullName evidence="2">Uncharacterized protein</fullName>
    </submittedName>
</protein>